<proteinExistence type="predicted"/>
<organism evidence="2 3">
    <name type="scientific">Neobacillus cucumis</name>
    <dbReference type="NCBI Taxonomy" id="1740721"/>
    <lineage>
        <taxon>Bacteria</taxon>
        <taxon>Bacillati</taxon>
        <taxon>Bacillota</taxon>
        <taxon>Bacilli</taxon>
        <taxon>Bacillales</taxon>
        <taxon>Bacillaceae</taxon>
        <taxon>Neobacillus</taxon>
    </lineage>
</organism>
<dbReference type="InterPro" id="IPR035324">
    <property type="entry name" value="DUF5381"/>
</dbReference>
<evidence type="ECO:0000313" key="2">
    <source>
        <dbReference type="EMBL" id="PLS02087.1"/>
    </source>
</evidence>
<keyword evidence="3" id="KW-1185">Reference proteome</keyword>
<keyword evidence="1" id="KW-1133">Transmembrane helix</keyword>
<sequence length="122" mass="13457">MAGLFLHASSFRKVISVIAGIVGIGFFGRMFILMAVLLVKKPVLVGYDDNQLIVKGQSIPRKNITKLEQVASAPVGMLGIKTPAFVLNCGREEKITIPTYHVLSGEEEAKIRKTLNKYINER</sequence>
<comment type="caution">
    <text evidence="2">The sequence shown here is derived from an EMBL/GenBank/DDBJ whole genome shotgun (WGS) entry which is preliminary data.</text>
</comment>
<dbReference type="Pfam" id="PF17353">
    <property type="entry name" value="DUF5381"/>
    <property type="match status" value="1"/>
</dbReference>
<evidence type="ECO:0000313" key="3">
    <source>
        <dbReference type="Proteomes" id="UP000234950"/>
    </source>
</evidence>
<dbReference type="EMBL" id="PGVE01000081">
    <property type="protein sequence ID" value="PLS02087.1"/>
    <property type="molecule type" value="Genomic_DNA"/>
</dbReference>
<dbReference type="AlphaFoldDB" id="A0A2N5H986"/>
<feature type="transmembrane region" description="Helical" evidence="1">
    <location>
        <begin position="14"/>
        <end position="39"/>
    </location>
</feature>
<evidence type="ECO:0000256" key="1">
    <source>
        <dbReference type="SAM" id="Phobius"/>
    </source>
</evidence>
<evidence type="ECO:0008006" key="4">
    <source>
        <dbReference type="Google" id="ProtNLM"/>
    </source>
</evidence>
<keyword evidence="1" id="KW-0812">Transmembrane</keyword>
<dbReference type="Proteomes" id="UP000234950">
    <property type="component" value="Unassembled WGS sequence"/>
</dbReference>
<keyword evidence="1" id="KW-0472">Membrane</keyword>
<name>A0A2N5H986_9BACI</name>
<protein>
    <recommendedName>
        <fullName evidence="4">DUF304 domain-containing protein</fullName>
    </recommendedName>
</protein>
<reference evidence="2 3" key="1">
    <citation type="submission" date="2017-11" db="EMBL/GenBank/DDBJ databases">
        <title>Comparitive Functional Genomics of Dry Heat Resistant strains isolated from the Viking Spacecraft.</title>
        <authorList>
            <person name="Seuylemezian A."/>
            <person name="Cooper K."/>
            <person name="Vaishampayan P."/>
        </authorList>
    </citation>
    <scope>NUCLEOTIDE SEQUENCE [LARGE SCALE GENOMIC DNA]</scope>
    <source>
        <strain evidence="2 3">V32-6</strain>
    </source>
</reference>
<gene>
    <name evidence="2" type="ORF">CVD27_21710</name>
</gene>
<accession>A0A2N5H986</accession>